<feature type="transmembrane region" description="Helical" evidence="1">
    <location>
        <begin position="54"/>
        <end position="75"/>
    </location>
</feature>
<evidence type="ECO:0000313" key="4">
    <source>
        <dbReference type="Proteomes" id="UP000093104"/>
    </source>
</evidence>
<organism evidence="3 4">
    <name type="scientific">Pseudomonas syringae</name>
    <dbReference type="NCBI Taxonomy" id="317"/>
    <lineage>
        <taxon>Bacteria</taxon>
        <taxon>Pseudomonadati</taxon>
        <taxon>Pseudomonadota</taxon>
        <taxon>Gammaproteobacteria</taxon>
        <taxon>Pseudomonadales</taxon>
        <taxon>Pseudomonadaceae</taxon>
        <taxon>Pseudomonas</taxon>
    </lineage>
</organism>
<dbReference type="AlphaFoldDB" id="A0A1C7Z3K3"/>
<feature type="transmembrane region" description="Helical" evidence="1">
    <location>
        <begin position="95"/>
        <end position="123"/>
    </location>
</feature>
<evidence type="ECO:0000259" key="2">
    <source>
        <dbReference type="Pfam" id="PF07331"/>
    </source>
</evidence>
<evidence type="ECO:0000256" key="1">
    <source>
        <dbReference type="SAM" id="Phobius"/>
    </source>
</evidence>
<feature type="domain" description="DUF1468" evidence="2">
    <location>
        <begin position="20"/>
        <end position="160"/>
    </location>
</feature>
<comment type="caution">
    <text evidence="3">The sequence shown here is derived from an EMBL/GenBank/DDBJ whole genome shotgun (WGS) entry which is preliminary data.</text>
</comment>
<feature type="transmembrane region" description="Helical" evidence="1">
    <location>
        <begin position="15"/>
        <end position="33"/>
    </location>
</feature>
<keyword evidence="1" id="KW-0472">Membrane</keyword>
<dbReference type="Proteomes" id="UP000093104">
    <property type="component" value="Unassembled WGS sequence"/>
</dbReference>
<sequence length="177" mass="19309">MPHSSATSALVGTRWVELGLALFTLLLGAVVMYGSLEQGIGWGDSGPEPGYFPFYIGLLLSCASLGNIALTLIRWHALSVAFVSREQFRQVLSVFIPIALFVAAMPFTGIYLASAVFIAWFMWRDRVRAKPYGKLMICTVSGGAVLASYLIFALWFKVPLHAGPFGDWLAMAGRSLQ</sequence>
<proteinExistence type="predicted"/>
<dbReference type="EMBL" id="LGSI01000059">
    <property type="protein sequence ID" value="OCR23088.1"/>
    <property type="molecule type" value="Genomic_DNA"/>
</dbReference>
<dbReference type="InterPro" id="IPR009936">
    <property type="entry name" value="DUF1468"/>
</dbReference>
<feature type="transmembrane region" description="Helical" evidence="1">
    <location>
        <begin position="135"/>
        <end position="156"/>
    </location>
</feature>
<dbReference type="RefSeq" id="WP_065835068.1">
    <property type="nucleotide sequence ID" value="NZ_LGSI01000059.1"/>
</dbReference>
<gene>
    <name evidence="3" type="ORF">AFK24_21040</name>
</gene>
<keyword evidence="1" id="KW-0812">Transmembrane</keyword>
<keyword evidence="1" id="KW-1133">Transmembrane helix</keyword>
<protein>
    <submittedName>
        <fullName evidence="3">Tripartite tricarboxylate transporter TctB</fullName>
    </submittedName>
</protein>
<dbReference type="Pfam" id="PF07331">
    <property type="entry name" value="TctB"/>
    <property type="match status" value="1"/>
</dbReference>
<dbReference type="OrthoDB" id="6183775at2"/>
<dbReference type="PATRIC" id="fig|317.243.peg.5653"/>
<evidence type="ECO:0000313" key="3">
    <source>
        <dbReference type="EMBL" id="OCR23088.1"/>
    </source>
</evidence>
<accession>A0A1C7Z3K3</accession>
<name>A0A1C7Z3K3_PSESX</name>
<reference evidence="3 4" key="1">
    <citation type="submission" date="2015-07" db="EMBL/GenBank/DDBJ databases">
        <title>Draft genome sequence of a diazotrophic, plant growth-promoting rhizobacterium of the Pseudomonas syringae complex.</title>
        <authorList>
            <person name="Patten C.L."/>
            <person name="Jeong H."/>
        </authorList>
    </citation>
    <scope>NUCLEOTIDE SEQUENCE [LARGE SCALE GENOMIC DNA]</scope>
    <source>
        <strain evidence="3 4">GR12-2</strain>
    </source>
</reference>